<feature type="region of interest" description="Disordered" evidence="1">
    <location>
        <begin position="37"/>
        <end position="80"/>
    </location>
</feature>
<reference evidence="2 3" key="1">
    <citation type="submission" date="2014-04" db="EMBL/GenBank/DDBJ databases">
        <authorList>
            <consortium name="DOE Joint Genome Institute"/>
            <person name="Kuo A."/>
            <person name="Kohler A."/>
            <person name="Jargeat P."/>
            <person name="Nagy L.G."/>
            <person name="Floudas D."/>
            <person name="Copeland A."/>
            <person name="Barry K.W."/>
            <person name="Cichocki N."/>
            <person name="Veneault-Fourrey C."/>
            <person name="LaButti K."/>
            <person name="Lindquist E.A."/>
            <person name="Lipzen A."/>
            <person name="Lundell T."/>
            <person name="Morin E."/>
            <person name="Murat C."/>
            <person name="Sun H."/>
            <person name="Tunlid A."/>
            <person name="Henrissat B."/>
            <person name="Grigoriev I.V."/>
            <person name="Hibbett D.S."/>
            <person name="Martin F."/>
            <person name="Nordberg H.P."/>
            <person name="Cantor M.N."/>
            <person name="Hua S.X."/>
        </authorList>
    </citation>
    <scope>NUCLEOTIDE SEQUENCE [LARGE SCALE GENOMIC DNA]</scope>
    <source>
        <strain evidence="2 3">Ve08.2h10</strain>
    </source>
</reference>
<keyword evidence="3" id="KW-1185">Reference proteome</keyword>
<dbReference type="InParanoid" id="A0A0D0CGV3"/>
<dbReference type="EMBL" id="KN828816">
    <property type="protein sequence ID" value="KIK74483.1"/>
    <property type="molecule type" value="Genomic_DNA"/>
</dbReference>
<dbReference type="AlphaFoldDB" id="A0A0D0CGV3"/>
<organism evidence="2 3">
    <name type="scientific">Paxillus rubicundulus Ve08.2h10</name>
    <dbReference type="NCBI Taxonomy" id="930991"/>
    <lineage>
        <taxon>Eukaryota</taxon>
        <taxon>Fungi</taxon>
        <taxon>Dikarya</taxon>
        <taxon>Basidiomycota</taxon>
        <taxon>Agaricomycotina</taxon>
        <taxon>Agaricomycetes</taxon>
        <taxon>Agaricomycetidae</taxon>
        <taxon>Boletales</taxon>
        <taxon>Paxilineae</taxon>
        <taxon>Paxillaceae</taxon>
        <taxon>Paxillus</taxon>
    </lineage>
</organism>
<evidence type="ECO:0000313" key="2">
    <source>
        <dbReference type="EMBL" id="KIK74483.1"/>
    </source>
</evidence>
<dbReference type="OrthoDB" id="10614155at2759"/>
<name>A0A0D0CGV3_9AGAM</name>
<reference evidence="3" key="2">
    <citation type="submission" date="2015-01" db="EMBL/GenBank/DDBJ databases">
        <title>Evolutionary Origins and Diversification of the Mycorrhizal Mutualists.</title>
        <authorList>
            <consortium name="DOE Joint Genome Institute"/>
            <consortium name="Mycorrhizal Genomics Consortium"/>
            <person name="Kohler A."/>
            <person name="Kuo A."/>
            <person name="Nagy L.G."/>
            <person name="Floudas D."/>
            <person name="Copeland A."/>
            <person name="Barry K.W."/>
            <person name="Cichocki N."/>
            <person name="Veneault-Fourrey C."/>
            <person name="LaButti K."/>
            <person name="Lindquist E.A."/>
            <person name="Lipzen A."/>
            <person name="Lundell T."/>
            <person name="Morin E."/>
            <person name="Murat C."/>
            <person name="Riley R."/>
            <person name="Ohm R."/>
            <person name="Sun H."/>
            <person name="Tunlid A."/>
            <person name="Henrissat B."/>
            <person name="Grigoriev I.V."/>
            <person name="Hibbett D.S."/>
            <person name="Martin F."/>
        </authorList>
    </citation>
    <scope>NUCLEOTIDE SEQUENCE [LARGE SCALE GENOMIC DNA]</scope>
    <source>
        <strain evidence="3">Ve08.2h10</strain>
    </source>
</reference>
<dbReference type="HOGENOM" id="CLU_2590466_0_0_1"/>
<evidence type="ECO:0000313" key="3">
    <source>
        <dbReference type="Proteomes" id="UP000054538"/>
    </source>
</evidence>
<gene>
    <name evidence="2" type="ORF">PAXRUDRAFT_19822</name>
</gene>
<evidence type="ECO:0000256" key="1">
    <source>
        <dbReference type="SAM" id="MobiDB-lite"/>
    </source>
</evidence>
<feature type="compositionally biased region" description="Basic and acidic residues" evidence="1">
    <location>
        <begin position="58"/>
        <end position="80"/>
    </location>
</feature>
<protein>
    <submittedName>
        <fullName evidence="2">Uncharacterized protein</fullName>
    </submittedName>
</protein>
<accession>A0A0D0CGV3</accession>
<sequence>MSLSTAEDYQFLVGHALKQKSPSASIVIVSCLSSKKAQNLKPCKGNASNSDTNDSADGDSKNSDRSGEDEPARKKPKKEL</sequence>
<feature type="compositionally biased region" description="Polar residues" evidence="1">
    <location>
        <begin position="46"/>
        <end position="55"/>
    </location>
</feature>
<dbReference type="Proteomes" id="UP000054538">
    <property type="component" value="Unassembled WGS sequence"/>
</dbReference>
<proteinExistence type="predicted"/>